<dbReference type="Gene3D" id="3.10.20.410">
    <property type="match status" value="1"/>
</dbReference>
<evidence type="ECO:0000256" key="7">
    <source>
        <dbReference type="ARBA" id="ARBA00022729"/>
    </source>
</evidence>
<evidence type="ECO:0000256" key="8">
    <source>
        <dbReference type="ARBA" id="ARBA00023136"/>
    </source>
</evidence>
<dbReference type="Gene3D" id="2.60.40.3110">
    <property type="match status" value="1"/>
</dbReference>
<dbReference type="PANTHER" id="PTHR30451:SF21">
    <property type="entry name" value="FIMBRIAL USHER DOMAIN-CONTAINING PROTEIN YDET-RELATED"/>
    <property type="match status" value="1"/>
</dbReference>
<evidence type="ECO:0000256" key="2">
    <source>
        <dbReference type="ARBA" id="ARBA00008064"/>
    </source>
</evidence>
<dbReference type="Pfam" id="PF13954">
    <property type="entry name" value="PapC_N"/>
    <property type="match status" value="1"/>
</dbReference>
<dbReference type="InterPro" id="IPR000015">
    <property type="entry name" value="Fimb_usher"/>
</dbReference>
<keyword evidence="5" id="KW-1029">Fimbrium biogenesis</keyword>
<proteinExistence type="inferred from homology"/>
<keyword evidence="8" id="KW-0472">Membrane</keyword>
<name>A0A5Z2KCT8_SALER</name>
<evidence type="ECO:0000256" key="4">
    <source>
        <dbReference type="ARBA" id="ARBA00022452"/>
    </source>
</evidence>
<comment type="similarity">
    <text evidence="2">Belongs to the fimbrial export usher family.</text>
</comment>
<reference evidence="13" key="1">
    <citation type="submission" date="2019-10" db="EMBL/GenBank/DDBJ databases">
        <authorList>
            <consortium name="PulseNet: The National Subtyping Network for Foodborne Disease Surveillance"/>
            <person name="Tarr C.L."/>
            <person name="Trees E."/>
            <person name="Katz L.S."/>
            <person name="Carleton-Romer H.A."/>
            <person name="Stroika S."/>
            <person name="Kucerova Z."/>
            <person name="Roache K.F."/>
            <person name="Sabol A.L."/>
            <person name="Besser J."/>
            <person name="Gerner-Smidt P."/>
        </authorList>
    </citation>
    <scope>NUCLEOTIDE SEQUENCE</scope>
    <source>
        <strain evidence="12">PNUSAS027057</strain>
        <strain evidence="14">PNUSAS104137</strain>
        <strain evidence="13">PNUSAS104160</strain>
        <strain evidence="15">PNUSAS107527</strain>
    </source>
</reference>
<feature type="domain" description="PapC-like C-terminal" evidence="10">
    <location>
        <begin position="833"/>
        <end position="889"/>
    </location>
</feature>
<keyword evidence="6" id="KW-0812">Transmembrane</keyword>
<feature type="domain" description="PapC N-terminal" evidence="11">
    <location>
        <begin position="94"/>
        <end position="239"/>
    </location>
</feature>
<evidence type="ECO:0000256" key="1">
    <source>
        <dbReference type="ARBA" id="ARBA00004571"/>
    </source>
</evidence>
<keyword evidence="9" id="KW-0998">Cell outer membrane</keyword>
<evidence type="ECO:0000313" key="15">
    <source>
        <dbReference type="EMBL" id="EDD1783215.1"/>
    </source>
</evidence>
<dbReference type="Gene3D" id="2.60.40.2070">
    <property type="match status" value="1"/>
</dbReference>
<dbReference type="EMBL" id="AALHPX010000194">
    <property type="protein sequence ID" value="ECZ7313805.1"/>
    <property type="molecule type" value="Genomic_DNA"/>
</dbReference>
<organism evidence="13">
    <name type="scientific">Salmonella enterica</name>
    <name type="common">Salmonella choleraesuis</name>
    <dbReference type="NCBI Taxonomy" id="28901"/>
    <lineage>
        <taxon>Bacteria</taxon>
        <taxon>Pseudomonadati</taxon>
        <taxon>Pseudomonadota</taxon>
        <taxon>Gammaproteobacteria</taxon>
        <taxon>Enterobacterales</taxon>
        <taxon>Enterobacteriaceae</taxon>
        <taxon>Salmonella</taxon>
    </lineage>
</organism>
<accession>A0A5Z2KCT8</accession>
<dbReference type="InterPro" id="IPR025885">
    <property type="entry name" value="PapC_N"/>
</dbReference>
<dbReference type="GO" id="GO:0009297">
    <property type="term" value="P:pilus assembly"/>
    <property type="evidence" value="ECO:0007669"/>
    <property type="project" value="InterPro"/>
</dbReference>
<dbReference type="InterPro" id="IPR043142">
    <property type="entry name" value="PapC-like_C_sf"/>
</dbReference>
<comment type="caution">
    <text evidence="13">The sequence shown here is derived from an EMBL/GenBank/DDBJ whole genome shotgun (WGS) entry which is preliminary data.</text>
</comment>
<dbReference type="GO" id="GO:0009279">
    <property type="term" value="C:cell outer membrane"/>
    <property type="evidence" value="ECO:0007669"/>
    <property type="project" value="UniProtKB-SubCell"/>
</dbReference>
<evidence type="ECO:0000256" key="9">
    <source>
        <dbReference type="ARBA" id="ARBA00023237"/>
    </source>
</evidence>
<dbReference type="Pfam" id="PF13953">
    <property type="entry name" value="PapC_C"/>
    <property type="match status" value="1"/>
</dbReference>
<dbReference type="Gene3D" id="2.60.40.2610">
    <property type="entry name" value="Outer membrane usher protein FimD, plug domain"/>
    <property type="match status" value="1"/>
</dbReference>
<dbReference type="PANTHER" id="PTHR30451">
    <property type="entry name" value="OUTER MEMBRANE USHER PROTEIN"/>
    <property type="match status" value="1"/>
</dbReference>
<dbReference type="EMBL" id="AALHON010000107">
    <property type="protein sequence ID" value="ECZ7154435.1"/>
    <property type="molecule type" value="Genomic_DNA"/>
</dbReference>
<gene>
    <name evidence="12" type="ORF">CS184_16600</name>
    <name evidence="13" type="ORF">F8330_23085</name>
    <name evidence="14" type="ORF">F8351_22480</name>
    <name evidence="15" type="ORF">GA291_24020</name>
</gene>
<dbReference type="EMBL" id="AALTIN010000149">
    <property type="protein sequence ID" value="EDD1783215.1"/>
    <property type="molecule type" value="Genomic_DNA"/>
</dbReference>
<dbReference type="EMBL" id="AAHBDR010000012">
    <property type="protein sequence ID" value="EBU1667465.1"/>
    <property type="molecule type" value="Genomic_DNA"/>
</dbReference>
<dbReference type="SUPFAM" id="SSF141729">
    <property type="entry name" value="FimD N-terminal domain-like"/>
    <property type="match status" value="1"/>
</dbReference>
<keyword evidence="3" id="KW-0813">Transport</keyword>
<sequence length="903" mass="97676">MMEPKYNRNVCQYFRYKIYDVSNAEAEICSGRSRLSALIPAMTGKRCGCAGLALMFIPALVPSVSAHVITAGGGHDDTVSSVVSSTAGPSFAQSFNPDFLRLSDGDRAKDINLSYFSDKGGQQPGDYHVDVVVNDQRMDTTTLRFLSRPEKPGQLFACLDMDDLARWGIRPPNNALANKLCQLPASALWPDASERLDLGHNQWLLTVPQKYLLPPGWLQVQPRLWQEGLPALLLNYDYSGYQQASRGQSTDSQYLGLDSNLSVAGWRLRNQSNWTQQSGYSGYSRWTSLNTYLQRDFGFAQGGMFTSGQTYTSGALFDSFSFTGVKAESDDGMLRQELVTYSPVIHGIANSQAQVTVRQNGSIIYQKSVPPGPFELRDVNILNGGDLQVEVREADGRVHNFTQASASVPVLQREGRVRYSLSAGRYRNEVLSDGNDPIFMQGEAAVGLPGEFTVYGGLVAAGDYTATMAGLGRYSDWLGAFSLDTTWAQSRFNSSSSIPGTRQGASMRFAWARGIDATGTTLNLAGYRYATRGFYTFTEMQGQNGSGSYGTAQSHLHSRVQLSLSQPIGEQGRWGSLSLSGSRDSYWDESSTSQNWTGTWSGNATGISLGVSLGLNMAPQYSHANKMMTLNLSVPFSRWLPGSSQSVTSTTTAYNGRSTSQLGLTGSGMDGRLNYSVSEGWQNQDGGNTGAVGASWQGGYGQATAGYTYYQGGQQWNYGLRGGLVVHPHGVTLAQTMSMNDGNALVIAPGAADIRIKNGTGLRTDRFGYAVVPNLTSYQRNQVSLDVSDLPENVDAKSSDREVVPTRGALVASPFRILVGYRALISLQPAVGTIPLGASVIVKQGDDIITRGVVDNGQVYMSGLPESGTLLVSWQNGTEHHCQADYRVTPSYAGLSQISAVCR</sequence>
<evidence type="ECO:0000259" key="10">
    <source>
        <dbReference type="Pfam" id="PF13953"/>
    </source>
</evidence>
<dbReference type="AlphaFoldDB" id="A0A5Z2KCT8"/>
<keyword evidence="4" id="KW-1134">Transmembrane beta strand</keyword>
<keyword evidence="7" id="KW-0732">Signal</keyword>
<dbReference type="Pfam" id="PF00577">
    <property type="entry name" value="Usher"/>
    <property type="match status" value="1"/>
</dbReference>
<evidence type="ECO:0000313" key="13">
    <source>
        <dbReference type="EMBL" id="ECZ7154435.1"/>
    </source>
</evidence>
<dbReference type="GO" id="GO:0015473">
    <property type="term" value="F:fimbrial usher porin activity"/>
    <property type="evidence" value="ECO:0007669"/>
    <property type="project" value="InterPro"/>
</dbReference>
<dbReference type="InterPro" id="IPR037224">
    <property type="entry name" value="PapC_N_sf"/>
</dbReference>
<dbReference type="InterPro" id="IPR042186">
    <property type="entry name" value="FimD_plug_dom"/>
</dbReference>
<evidence type="ECO:0000256" key="5">
    <source>
        <dbReference type="ARBA" id="ARBA00022558"/>
    </source>
</evidence>
<evidence type="ECO:0000259" key="11">
    <source>
        <dbReference type="Pfam" id="PF13954"/>
    </source>
</evidence>
<evidence type="ECO:0000313" key="12">
    <source>
        <dbReference type="EMBL" id="EBU1667465.1"/>
    </source>
</evidence>
<dbReference type="InterPro" id="IPR025949">
    <property type="entry name" value="PapC-like_C"/>
</dbReference>
<evidence type="ECO:0000256" key="6">
    <source>
        <dbReference type="ARBA" id="ARBA00022692"/>
    </source>
</evidence>
<comment type="subcellular location">
    <subcellularLocation>
        <location evidence="1">Cell outer membrane</location>
        <topology evidence="1">Multi-pass membrane protein</topology>
    </subcellularLocation>
</comment>
<evidence type="ECO:0000256" key="3">
    <source>
        <dbReference type="ARBA" id="ARBA00022448"/>
    </source>
</evidence>
<evidence type="ECO:0000313" key="14">
    <source>
        <dbReference type="EMBL" id="ECZ7313805.1"/>
    </source>
</evidence>
<protein>
    <submittedName>
        <fullName evidence="15">Fimbria/pilus outer membrane usher protein</fullName>
    </submittedName>
    <submittedName>
        <fullName evidence="13">Fimbrial biogenesis outer membrane usher protein</fullName>
    </submittedName>
</protein>